<dbReference type="PROSITE" id="PS51034">
    <property type="entry name" value="ZP_2"/>
    <property type="match status" value="1"/>
</dbReference>
<dbReference type="EMBL" id="CAIIXF020000006">
    <property type="protein sequence ID" value="CAH1785995.1"/>
    <property type="molecule type" value="Genomic_DNA"/>
</dbReference>
<keyword evidence="2" id="KW-1185">Reference proteome</keyword>
<evidence type="ECO:0000313" key="2">
    <source>
        <dbReference type="Proteomes" id="UP000749559"/>
    </source>
</evidence>
<dbReference type="Gene3D" id="2.60.40.4100">
    <property type="entry name" value="Zona pellucida, ZP-C domain"/>
    <property type="match status" value="1"/>
</dbReference>
<organism evidence="1 2">
    <name type="scientific">Owenia fusiformis</name>
    <name type="common">Polychaete worm</name>
    <dbReference type="NCBI Taxonomy" id="6347"/>
    <lineage>
        <taxon>Eukaryota</taxon>
        <taxon>Metazoa</taxon>
        <taxon>Spiralia</taxon>
        <taxon>Lophotrochozoa</taxon>
        <taxon>Annelida</taxon>
        <taxon>Polychaeta</taxon>
        <taxon>Sedentaria</taxon>
        <taxon>Canalipalpata</taxon>
        <taxon>Sabellida</taxon>
        <taxon>Oweniida</taxon>
        <taxon>Oweniidae</taxon>
        <taxon>Owenia</taxon>
    </lineage>
</organism>
<dbReference type="Pfam" id="PF25272">
    <property type="entry name" value="VERL_C"/>
    <property type="match status" value="1"/>
</dbReference>
<gene>
    <name evidence="1" type="ORF">OFUS_LOCUS11971</name>
</gene>
<protein>
    <submittedName>
        <fullName evidence="1">Uncharacterized protein</fullName>
    </submittedName>
</protein>
<dbReference type="Proteomes" id="UP000749559">
    <property type="component" value="Unassembled WGS sequence"/>
</dbReference>
<dbReference type="InterPro" id="IPR001507">
    <property type="entry name" value="ZP_dom"/>
</dbReference>
<reference evidence="1" key="1">
    <citation type="submission" date="2022-03" db="EMBL/GenBank/DDBJ databases">
        <authorList>
            <person name="Martin C."/>
        </authorList>
    </citation>
    <scope>NUCLEOTIDE SEQUENCE</scope>
</reference>
<dbReference type="InterPro" id="IPR057371">
    <property type="entry name" value="VERL_C"/>
</dbReference>
<sequence>MQATTFKALIFGILAIWSTEAAIQTKNADFTVDCGADESAKTFTLIWKNSESNMVTHVYPFGPRGSECEFVRDGTVTPPEWKLVTTPGTLVDFMTDATCNLAEEFGGTGSGKWRLTIVIQEGNTLQMSDAMWEVQCVYKAPDGTLLGPNPMIQVQNINKKRDGVADIVKATNVIDRAYSLDIIRPDGEVFASGVDPLPLPLGTVIKLKITGTGPDTSNNDEQGVRVKSCWIEGSDADGNDLKYYFLDNYCPAGPDQILRDRSIGFKSFKSSSGDPIYATSPSFNLFSLPSDVDNELQFNCIIELCHYACANPDDPVTIDGKEYTADGVDNCEFTRRRRRAVNETLKVDGNESEVIVRKPVFVLPPKGAPGIVGDAPHNSNTRISQSNGVGIQSCVQSRAFLVTVCVLGLLLVLSLIVATFMCHKAIQAKSKGLQRRDGGLDNSNFSYK</sequence>
<name>A0A8J1XW62_OWEFU</name>
<evidence type="ECO:0000313" key="1">
    <source>
        <dbReference type="EMBL" id="CAH1785995.1"/>
    </source>
</evidence>
<comment type="caution">
    <text evidence="1">The sequence shown here is derived from an EMBL/GenBank/DDBJ whole genome shotgun (WGS) entry which is preliminary data.</text>
</comment>
<proteinExistence type="predicted"/>
<dbReference type="InterPro" id="IPR042235">
    <property type="entry name" value="ZP-C_dom"/>
</dbReference>
<dbReference type="AlphaFoldDB" id="A0A8J1XW62"/>
<accession>A0A8J1XW62</accession>